<dbReference type="InParanoid" id="A0A517SM72"/>
<proteinExistence type="predicted"/>
<dbReference type="RefSeq" id="WP_145034584.1">
    <property type="nucleotide sequence ID" value="NZ_CP036271.1"/>
</dbReference>
<reference evidence="1 2" key="1">
    <citation type="submission" date="2019-02" db="EMBL/GenBank/DDBJ databases">
        <title>Deep-cultivation of Planctomycetes and their phenomic and genomic characterization uncovers novel biology.</title>
        <authorList>
            <person name="Wiegand S."/>
            <person name="Jogler M."/>
            <person name="Boedeker C."/>
            <person name="Pinto D."/>
            <person name="Vollmers J."/>
            <person name="Rivas-Marin E."/>
            <person name="Kohn T."/>
            <person name="Peeters S.H."/>
            <person name="Heuer A."/>
            <person name="Rast P."/>
            <person name="Oberbeckmann S."/>
            <person name="Bunk B."/>
            <person name="Jeske O."/>
            <person name="Meyerdierks A."/>
            <person name="Storesund J.E."/>
            <person name="Kallscheuer N."/>
            <person name="Luecker S."/>
            <person name="Lage O.M."/>
            <person name="Pohl T."/>
            <person name="Merkel B.J."/>
            <person name="Hornburger P."/>
            <person name="Mueller R.-W."/>
            <person name="Bruemmer F."/>
            <person name="Labrenz M."/>
            <person name="Spormann A.M."/>
            <person name="Op den Camp H."/>
            <person name="Overmann J."/>
            <person name="Amann R."/>
            <person name="Jetten M.S.M."/>
            <person name="Mascher T."/>
            <person name="Medema M.H."/>
            <person name="Devos D.P."/>
            <person name="Kaster A.-K."/>
            <person name="Ovreas L."/>
            <person name="Rohde M."/>
            <person name="Galperin M.Y."/>
            <person name="Jogler C."/>
        </authorList>
    </citation>
    <scope>NUCLEOTIDE SEQUENCE [LARGE SCALE GENOMIC DNA]</scope>
    <source>
        <strain evidence="1 2">Pan44</strain>
    </source>
</reference>
<keyword evidence="2" id="KW-1185">Reference proteome</keyword>
<dbReference type="AlphaFoldDB" id="A0A517SM72"/>
<protein>
    <submittedName>
        <fullName evidence="1">Uncharacterized protein</fullName>
    </submittedName>
</protein>
<dbReference type="EMBL" id="CP036271">
    <property type="protein sequence ID" value="QDT57212.1"/>
    <property type="molecule type" value="Genomic_DNA"/>
</dbReference>
<dbReference type="OrthoDB" id="292766at2"/>
<dbReference type="KEGG" id="ccos:Pan44_52790"/>
<dbReference type="Proteomes" id="UP000315700">
    <property type="component" value="Chromosome"/>
</dbReference>
<sequence>MIVETDDARAAQFYVVLDEYCRHSSNDENLIDLLADAMYWCSRYGRSFDAALDAARRNFDAETLSRPAGRRSAMSEPLFKLAEIALDFANEYTEVLDFEEYATVSEIETKMLAFGNLLESSDRDAFLKDELRQATETLAYLRHRKSIKPG</sequence>
<name>A0A517SM72_9PLAN</name>
<accession>A0A517SM72</accession>
<evidence type="ECO:0000313" key="1">
    <source>
        <dbReference type="EMBL" id="QDT57212.1"/>
    </source>
</evidence>
<gene>
    <name evidence="1" type="ORF">Pan44_52790</name>
</gene>
<organism evidence="1 2">
    <name type="scientific">Caulifigura coniformis</name>
    <dbReference type="NCBI Taxonomy" id="2527983"/>
    <lineage>
        <taxon>Bacteria</taxon>
        <taxon>Pseudomonadati</taxon>
        <taxon>Planctomycetota</taxon>
        <taxon>Planctomycetia</taxon>
        <taxon>Planctomycetales</taxon>
        <taxon>Planctomycetaceae</taxon>
        <taxon>Caulifigura</taxon>
    </lineage>
</organism>
<evidence type="ECO:0000313" key="2">
    <source>
        <dbReference type="Proteomes" id="UP000315700"/>
    </source>
</evidence>